<keyword evidence="5" id="KW-1185">Reference proteome</keyword>
<feature type="domain" description="Secretion system C-terminal sorting" evidence="3">
    <location>
        <begin position="186"/>
        <end position="249"/>
    </location>
</feature>
<protein>
    <submittedName>
        <fullName evidence="4">T9SS type A sorting domain-containing protein</fullName>
    </submittedName>
</protein>
<accession>A0ABW5LK85</accession>
<dbReference type="InterPro" id="IPR026444">
    <property type="entry name" value="Secre_tail"/>
</dbReference>
<organism evidence="4 5">
    <name type="scientific">Aquimarina rubra</name>
    <dbReference type="NCBI Taxonomy" id="1920033"/>
    <lineage>
        <taxon>Bacteria</taxon>
        <taxon>Pseudomonadati</taxon>
        <taxon>Bacteroidota</taxon>
        <taxon>Flavobacteriia</taxon>
        <taxon>Flavobacteriales</taxon>
        <taxon>Flavobacteriaceae</taxon>
        <taxon>Aquimarina</taxon>
    </lineage>
</organism>
<dbReference type="NCBIfam" id="TIGR04183">
    <property type="entry name" value="Por_Secre_tail"/>
    <property type="match status" value="1"/>
</dbReference>
<feature type="signal peptide" evidence="2">
    <location>
        <begin position="1"/>
        <end position="17"/>
    </location>
</feature>
<dbReference type="RefSeq" id="WP_378295095.1">
    <property type="nucleotide sequence ID" value="NZ_JBHULE010000035.1"/>
</dbReference>
<name>A0ABW5LK85_9FLAO</name>
<dbReference type="Gene3D" id="2.60.120.260">
    <property type="entry name" value="Galactose-binding domain-like"/>
    <property type="match status" value="1"/>
</dbReference>
<evidence type="ECO:0000313" key="5">
    <source>
        <dbReference type="Proteomes" id="UP001597319"/>
    </source>
</evidence>
<proteinExistence type="predicted"/>
<gene>
    <name evidence="4" type="ORF">ACFSR1_21520</name>
</gene>
<dbReference type="Proteomes" id="UP001597319">
    <property type="component" value="Unassembled WGS sequence"/>
</dbReference>
<comment type="caution">
    <text evidence="4">The sequence shown here is derived from an EMBL/GenBank/DDBJ whole genome shotgun (WGS) entry which is preliminary data.</text>
</comment>
<sequence length="253" mass="27739">MKKIVFFIVFIAHYAVAQCVAPLITDFECDPPSQALPATVVAITNNFSGGINTSPTIGQYTDDGTQGFDALVINYGAPIDLSTNNVLQFKIYTPTSIQVLAKIEGGMNPVEIYSDFSQVNTWEEFTFDFSASAGDGHTTLVLFFNPTVTTGTQNDLYYFDDLGWVSQNILDTPEFVKNSRLIAYSPSPDELVIQSDDGVDKISLFTLTGALAAVKSVSRQKETRLDVSDLTPGIYFAKVQMEGIEEKLKVLIQ</sequence>
<evidence type="ECO:0000256" key="2">
    <source>
        <dbReference type="SAM" id="SignalP"/>
    </source>
</evidence>
<keyword evidence="1 2" id="KW-0732">Signal</keyword>
<reference evidence="5" key="1">
    <citation type="journal article" date="2019" name="Int. J. Syst. Evol. Microbiol.">
        <title>The Global Catalogue of Microorganisms (GCM) 10K type strain sequencing project: providing services to taxonomists for standard genome sequencing and annotation.</title>
        <authorList>
            <consortium name="The Broad Institute Genomics Platform"/>
            <consortium name="The Broad Institute Genome Sequencing Center for Infectious Disease"/>
            <person name="Wu L."/>
            <person name="Ma J."/>
        </authorList>
    </citation>
    <scope>NUCLEOTIDE SEQUENCE [LARGE SCALE GENOMIC DNA]</scope>
    <source>
        <strain evidence="5">KCTC 52274</strain>
    </source>
</reference>
<evidence type="ECO:0000313" key="4">
    <source>
        <dbReference type="EMBL" id="MFD2565272.1"/>
    </source>
</evidence>
<dbReference type="Pfam" id="PF18962">
    <property type="entry name" value="Por_Secre_tail"/>
    <property type="match status" value="1"/>
</dbReference>
<evidence type="ECO:0000256" key="1">
    <source>
        <dbReference type="ARBA" id="ARBA00022729"/>
    </source>
</evidence>
<feature type="chain" id="PRO_5045733523" evidence="2">
    <location>
        <begin position="18"/>
        <end position="253"/>
    </location>
</feature>
<dbReference type="EMBL" id="JBHULE010000035">
    <property type="protein sequence ID" value="MFD2565272.1"/>
    <property type="molecule type" value="Genomic_DNA"/>
</dbReference>
<evidence type="ECO:0000259" key="3">
    <source>
        <dbReference type="Pfam" id="PF18962"/>
    </source>
</evidence>